<dbReference type="SUPFAM" id="SSF69318">
    <property type="entry name" value="Integrin alpha N-terminal domain"/>
    <property type="match status" value="1"/>
</dbReference>
<dbReference type="NCBIfam" id="TIGR04183">
    <property type="entry name" value="Por_Secre_tail"/>
    <property type="match status" value="1"/>
</dbReference>
<accession>A0A9W6B5L7</accession>
<proteinExistence type="predicted"/>
<dbReference type="Proteomes" id="UP001143545">
    <property type="component" value="Unassembled WGS sequence"/>
</dbReference>
<dbReference type="PANTHER" id="PTHR45460">
    <property type="entry name" value="SIMILAR TO CYSTEINE PROTEINASE"/>
    <property type="match status" value="1"/>
</dbReference>
<evidence type="ECO:0000256" key="1">
    <source>
        <dbReference type="ARBA" id="ARBA00022729"/>
    </source>
</evidence>
<sequence>MKFRNLLLEFNRRNAQGLLQETSTSTILKTIKRLYTEIKYNFSKKEWNAWAHKGLLAAGLIASTSLQAQNTNTPDFGVGTHFHHNGSEVYFSGGFAAPAMADIDGDGDLDMIVGMRTEYSSLDSSTYDYIMEPKFKVYSDFDSATDSFQNSFELNTNGFSIANYDNPYSYATTAFVDFDEDGDVDLITGNYNETLSLLKNDGNGNFSFDSYVQANGSDISAGNFMHANFADIDGDGDMDMLVGERHSYGGGYESQIHVYENTAGAGNPIAFSNAGQILRSGDTNVLGTGIIGFHMPVPYLVDYDGDTDLDLFVGLNTGDLYYFENEGGTNAHSFDSGNNVTIDYAYNYTYNTRSCPLVVDIDEDGDLDLISGFIDNSGTSGELYLFESDSSTMAINQFETNEISVYPTKVIHELNISGKGEQYNIHVYTTTGQQLISAENVTSVNVSKLKSGIYLAVVADENGVTKTQKFVKL</sequence>
<name>A0A9W6B5L7_9FLAO</name>
<dbReference type="InterPro" id="IPR028994">
    <property type="entry name" value="Integrin_alpha_N"/>
</dbReference>
<keyword evidence="1" id="KW-0732">Signal</keyword>
<dbReference type="Pfam" id="PF18962">
    <property type="entry name" value="Por_Secre_tail"/>
    <property type="match status" value="1"/>
</dbReference>
<evidence type="ECO:0000259" key="2">
    <source>
        <dbReference type="Pfam" id="PF18962"/>
    </source>
</evidence>
<evidence type="ECO:0000313" key="4">
    <source>
        <dbReference type="Proteomes" id="UP001143545"/>
    </source>
</evidence>
<keyword evidence="4" id="KW-1185">Reference proteome</keyword>
<gene>
    <name evidence="3" type="ORF">NBRC110019_20010</name>
</gene>
<dbReference type="Pfam" id="PF13517">
    <property type="entry name" value="FG-GAP_3"/>
    <property type="match status" value="1"/>
</dbReference>
<dbReference type="PANTHER" id="PTHR45460:SF2">
    <property type="entry name" value="ALPHA 1,3 GLUCANASE, GH71 FAMILY (EUROFUNG)"/>
    <property type="match status" value="1"/>
</dbReference>
<organism evidence="3 4">
    <name type="scientific">Neptunitalea chrysea</name>
    <dbReference type="NCBI Taxonomy" id="1647581"/>
    <lineage>
        <taxon>Bacteria</taxon>
        <taxon>Pseudomonadati</taxon>
        <taxon>Bacteroidota</taxon>
        <taxon>Flavobacteriia</taxon>
        <taxon>Flavobacteriales</taxon>
        <taxon>Flavobacteriaceae</taxon>
        <taxon>Neptunitalea</taxon>
    </lineage>
</organism>
<reference evidence="3" key="1">
    <citation type="submission" date="2022-07" db="EMBL/GenBank/DDBJ databases">
        <title>Taxonomy of Novel Oxalotrophic and Methylotrophic Bacteria.</title>
        <authorList>
            <person name="Sahin N."/>
            <person name="Tani A."/>
        </authorList>
    </citation>
    <scope>NUCLEOTIDE SEQUENCE</scope>
    <source>
        <strain evidence="3">AM327</strain>
    </source>
</reference>
<dbReference type="EMBL" id="BRVP01000013">
    <property type="protein sequence ID" value="GLB52961.1"/>
    <property type="molecule type" value="Genomic_DNA"/>
</dbReference>
<feature type="domain" description="Secretion system C-terminal sorting" evidence="2">
    <location>
        <begin position="405"/>
        <end position="470"/>
    </location>
</feature>
<dbReference type="AlphaFoldDB" id="A0A9W6B5L7"/>
<evidence type="ECO:0000313" key="3">
    <source>
        <dbReference type="EMBL" id="GLB52961.1"/>
    </source>
</evidence>
<dbReference type="InterPro" id="IPR013517">
    <property type="entry name" value="FG-GAP"/>
</dbReference>
<protein>
    <recommendedName>
        <fullName evidence="2">Secretion system C-terminal sorting domain-containing protein</fullName>
    </recommendedName>
</protein>
<dbReference type="Gene3D" id="2.130.10.130">
    <property type="entry name" value="Integrin alpha, N-terminal"/>
    <property type="match status" value="1"/>
</dbReference>
<dbReference type="InterPro" id="IPR026444">
    <property type="entry name" value="Secre_tail"/>
</dbReference>
<comment type="caution">
    <text evidence="3">The sequence shown here is derived from an EMBL/GenBank/DDBJ whole genome shotgun (WGS) entry which is preliminary data.</text>
</comment>